<evidence type="ECO:0000256" key="7">
    <source>
        <dbReference type="ARBA" id="ARBA00022898"/>
    </source>
</evidence>
<comment type="cofactor">
    <cofactor evidence="3">
        <name>Mn(2+)</name>
        <dbReference type="ChEBI" id="CHEBI:29035"/>
    </cofactor>
</comment>
<evidence type="ECO:0000313" key="11">
    <source>
        <dbReference type="Proteomes" id="UP000001600"/>
    </source>
</evidence>
<dbReference type="HOGENOM" id="CLU_021152_4_2_5"/>
<keyword evidence="7" id="KW-0663">Pyridoxal phosphate</keyword>
<evidence type="ECO:0000259" key="9">
    <source>
        <dbReference type="Pfam" id="PF00291"/>
    </source>
</evidence>
<evidence type="ECO:0000256" key="6">
    <source>
        <dbReference type="ARBA" id="ARBA00022842"/>
    </source>
</evidence>
<dbReference type="GO" id="GO:0030170">
    <property type="term" value="F:pyridoxal phosphate binding"/>
    <property type="evidence" value="ECO:0007669"/>
    <property type="project" value="InterPro"/>
</dbReference>
<evidence type="ECO:0000313" key="10">
    <source>
        <dbReference type="EMBL" id="ACM27650.1"/>
    </source>
</evidence>
<dbReference type="GO" id="GO:0070179">
    <property type="term" value="P:D-serine biosynthetic process"/>
    <property type="evidence" value="ECO:0007669"/>
    <property type="project" value="TreeGrafter"/>
</dbReference>
<dbReference type="KEGG" id="ara:Arad_3781"/>
<dbReference type="GO" id="GO:0003941">
    <property type="term" value="F:L-serine ammonia-lyase activity"/>
    <property type="evidence" value="ECO:0007669"/>
    <property type="project" value="TreeGrafter"/>
</dbReference>
<dbReference type="GO" id="GO:0030378">
    <property type="term" value="F:serine racemase activity"/>
    <property type="evidence" value="ECO:0007669"/>
    <property type="project" value="TreeGrafter"/>
</dbReference>
<evidence type="ECO:0000256" key="5">
    <source>
        <dbReference type="ARBA" id="ARBA00010869"/>
    </source>
</evidence>
<evidence type="ECO:0000256" key="3">
    <source>
        <dbReference type="ARBA" id="ARBA00001936"/>
    </source>
</evidence>
<dbReference type="EMBL" id="CP000628">
    <property type="protein sequence ID" value="ACM27650.1"/>
    <property type="molecule type" value="Genomic_DNA"/>
</dbReference>
<dbReference type="GO" id="GO:0005524">
    <property type="term" value="F:ATP binding"/>
    <property type="evidence" value="ECO:0007669"/>
    <property type="project" value="TreeGrafter"/>
</dbReference>
<protein>
    <submittedName>
        <fullName evidence="10">Threonine dehydratase protein</fullName>
    </submittedName>
</protein>
<gene>
    <name evidence="10" type="ordered locus">Arad_3781</name>
</gene>
<comment type="similarity">
    <text evidence="5">Belongs to the serine/threonine dehydratase family.</text>
</comment>
<dbReference type="InterPro" id="IPR036052">
    <property type="entry name" value="TrpB-like_PALP_sf"/>
</dbReference>
<evidence type="ECO:0000256" key="2">
    <source>
        <dbReference type="ARBA" id="ARBA00001933"/>
    </source>
</evidence>
<dbReference type="eggNOG" id="COG1171">
    <property type="taxonomic scope" value="Bacteria"/>
</dbReference>
<dbReference type="Gene3D" id="3.40.50.1100">
    <property type="match status" value="2"/>
</dbReference>
<dbReference type="GO" id="GO:0018114">
    <property type="term" value="F:threonine racemase activity"/>
    <property type="evidence" value="ECO:0007669"/>
    <property type="project" value="TreeGrafter"/>
</dbReference>
<dbReference type="AlphaFoldDB" id="B9J9P9"/>
<dbReference type="PROSITE" id="PS00165">
    <property type="entry name" value="DEHYDRATASE_SER_THR"/>
    <property type="match status" value="1"/>
</dbReference>
<comment type="cofactor">
    <cofactor evidence="2">
        <name>pyridoxal 5'-phosphate</name>
        <dbReference type="ChEBI" id="CHEBI:597326"/>
    </cofactor>
</comment>
<dbReference type="PANTHER" id="PTHR43050:SF1">
    <property type="entry name" value="SERINE RACEMASE"/>
    <property type="match status" value="1"/>
</dbReference>
<comment type="cofactor">
    <cofactor evidence="4">
        <name>Mg(2+)</name>
        <dbReference type="ChEBI" id="CHEBI:18420"/>
    </cofactor>
</comment>
<dbReference type="PANTHER" id="PTHR43050">
    <property type="entry name" value="SERINE / THREONINE RACEMASE FAMILY MEMBER"/>
    <property type="match status" value="1"/>
</dbReference>
<keyword evidence="8" id="KW-0456">Lyase</keyword>
<dbReference type="InterPro" id="IPR001926">
    <property type="entry name" value="TrpB-like_PALP"/>
</dbReference>
<dbReference type="CDD" id="cd01562">
    <property type="entry name" value="Thr-dehyd"/>
    <property type="match status" value="1"/>
</dbReference>
<dbReference type="Proteomes" id="UP000001600">
    <property type="component" value="Chromosome 1"/>
</dbReference>
<dbReference type="Pfam" id="PF00291">
    <property type="entry name" value="PALP"/>
    <property type="match status" value="1"/>
</dbReference>
<accession>B9J9P9</accession>
<reference evidence="10 11" key="1">
    <citation type="journal article" date="2009" name="J. Bacteriol.">
        <title>Genome sequences of three Agrobacterium biovars help elucidate the evolution of multichromosome genomes in bacteria.</title>
        <authorList>
            <person name="Slater S.C."/>
            <person name="Goldman B.S."/>
            <person name="Goodner B."/>
            <person name="Setubal J.C."/>
            <person name="Farrand S.K."/>
            <person name="Nester E.W."/>
            <person name="Burr T.J."/>
            <person name="Banta L."/>
            <person name="Dickerman A.W."/>
            <person name="Paulsen I."/>
            <person name="Otten L."/>
            <person name="Suen G."/>
            <person name="Welch R."/>
            <person name="Almeida N.F."/>
            <person name="Arnold F."/>
            <person name="Burton O.T."/>
            <person name="Du Z."/>
            <person name="Ewing A."/>
            <person name="Godsy E."/>
            <person name="Heisel S."/>
            <person name="Houmiel K.L."/>
            <person name="Jhaveri J."/>
            <person name="Lu J."/>
            <person name="Miller N.M."/>
            <person name="Norton S."/>
            <person name="Chen Q."/>
            <person name="Phoolcharoen W."/>
            <person name="Ohlin V."/>
            <person name="Ondrusek D."/>
            <person name="Pride N."/>
            <person name="Stricklin S.L."/>
            <person name="Sun J."/>
            <person name="Wheeler C."/>
            <person name="Wilson L."/>
            <person name="Zhu H."/>
            <person name="Wood D.W."/>
        </authorList>
    </citation>
    <scope>NUCLEOTIDE SEQUENCE [LARGE SCALE GENOMIC DNA]</scope>
    <source>
        <strain evidence="11">K84 / ATCC BAA-868</strain>
    </source>
</reference>
<evidence type="ECO:0000256" key="4">
    <source>
        <dbReference type="ARBA" id="ARBA00001946"/>
    </source>
</evidence>
<dbReference type="GO" id="GO:0000287">
    <property type="term" value="F:magnesium ion binding"/>
    <property type="evidence" value="ECO:0007669"/>
    <property type="project" value="TreeGrafter"/>
</dbReference>
<proteinExistence type="inferred from homology"/>
<name>B9J9P9_RHIR8</name>
<comment type="cofactor">
    <cofactor evidence="1">
        <name>Ca(2+)</name>
        <dbReference type="ChEBI" id="CHEBI:29108"/>
    </cofactor>
</comment>
<sequence length="354" mass="37807">MKCHRDKVIVLKRTTAFYGWRDFPQQKSDPSMVDIAMIEAARARIDGRARRTPLLSSPFLDEIAGRRLFVKAECLQHTGSFKFRGGWSAVSALEPSVRARGVIAFSSGNHAQGVALAAQLHGIPAVIIMPSDAPKLKIANTRALGAEVVLYDRVKEDRDEIGARLSRERGLTLIKPFDEPQVIAGQGTTGLEIAEQAAEEGIDTATVLVPCGGGGLTSGIALALEARAPGFKVRPCEPKNFEDTTRSLVSGQIERNAALQGSICDAIITPQPGNITFPILKRLCGPGLVVTDEEALDAMELAFKRLKIVVEPGGAVALAAALFHGKEIDGDTVIAVTSGGNVDTDVFEAALRRH</sequence>
<dbReference type="STRING" id="311403.Arad_3781"/>
<dbReference type="FunFam" id="3.40.50.1100:FF:000005">
    <property type="entry name" value="Threonine dehydratase catabolic"/>
    <property type="match status" value="1"/>
</dbReference>
<evidence type="ECO:0000256" key="1">
    <source>
        <dbReference type="ARBA" id="ARBA00001913"/>
    </source>
</evidence>
<dbReference type="SUPFAM" id="SSF53686">
    <property type="entry name" value="Tryptophan synthase beta subunit-like PLP-dependent enzymes"/>
    <property type="match status" value="1"/>
</dbReference>
<keyword evidence="6" id="KW-0460">Magnesium</keyword>
<organism evidence="10 11">
    <name type="scientific">Rhizobium rhizogenes (strain K84 / ATCC BAA-868)</name>
    <name type="common">Agrobacterium radiobacter</name>
    <dbReference type="NCBI Taxonomy" id="311403"/>
    <lineage>
        <taxon>Bacteria</taxon>
        <taxon>Pseudomonadati</taxon>
        <taxon>Pseudomonadota</taxon>
        <taxon>Alphaproteobacteria</taxon>
        <taxon>Hyphomicrobiales</taxon>
        <taxon>Rhizobiaceae</taxon>
        <taxon>Rhizobium/Agrobacterium group</taxon>
        <taxon>Rhizobium</taxon>
    </lineage>
</organism>
<evidence type="ECO:0000256" key="8">
    <source>
        <dbReference type="ARBA" id="ARBA00023239"/>
    </source>
</evidence>
<feature type="domain" description="Tryptophan synthase beta chain-like PALP" evidence="9">
    <location>
        <begin position="49"/>
        <end position="339"/>
    </location>
</feature>
<dbReference type="InterPro" id="IPR000634">
    <property type="entry name" value="Ser/Thr_deHydtase_PyrdxlP-BS"/>
</dbReference>